<evidence type="ECO:0000256" key="1">
    <source>
        <dbReference type="ARBA" id="ARBA00022729"/>
    </source>
</evidence>
<evidence type="ECO:0000259" key="6">
    <source>
        <dbReference type="PROSITE" id="PS51164"/>
    </source>
</evidence>
<evidence type="ECO:0000256" key="3">
    <source>
        <dbReference type="SAM" id="SignalP"/>
    </source>
</evidence>
<evidence type="ECO:0000313" key="7">
    <source>
        <dbReference type="EMBL" id="PTB41883.1"/>
    </source>
</evidence>
<reference evidence="7 8" key="1">
    <citation type="submission" date="2016-07" db="EMBL/GenBank/DDBJ databases">
        <title>Multiple horizontal gene transfer events from other fungi enriched the ability of initially mycotrophic Trichoderma (Ascomycota) to feed on dead plant biomass.</title>
        <authorList>
            <consortium name="DOE Joint Genome Institute"/>
            <person name="Aerts A."/>
            <person name="Atanasova L."/>
            <person name="Chenthamara K."/>
            <person name="Zhang J."/>
            <person name="Grujic M."/>
            <person name="Henrissat B."/>
            <person name="Kuo A."/>
            <person name="Salamov A."/>
            <person name="Lipzen A."/>
            <person name="Labutti K."/>
            <person name="Barry K."/>
            <person name="Miao Y."/>
            <person name="Rahimi M.J."/>
            <person name="Shen Q."/>
            <person name="Grigoriev I.V."/>
            <person name="Kubicek C.P."/>
            <person name="Druzhinina I.S."/>
        </authorList>
    </citation>
    <scope>NUCLEOTIDE SEQUENCE [LARGE SCALE GENOMIC DNA]</scope>
    <source>
        <strain evidence="7 8">CBS 433.97</strain>
    </source>
</reference>
<dbReference type="Gene3D" id="2.60.40.760">
    <property type="entry name" value="Expansin, cellulose-binding-like domain"/>
    <property type="match status" value="1"/>
</dbReference>
<evidence type="ECO:0000256" key="2">
    <source>
        <dbReference type="SAM" id="MobiDB-lite"/>
    </source>
</evidence>
<accession>A0A2T3ZAP7</accession>
<dbReference type="STRING" id="1042311.A0A2T3ZAP7"/>
<feature type="domain" description="CBM1" evidence="6">
    <location>
        <begin position="21"/>
        <end position="57"/>
    </location>
</feature>
<dbReference type="InterPro" id="IPR035971">
    <property type="entry name" value="CBD_sf"/>
</dbReference>
<dbReference type="InterPro" id="IPR007112">
    <property type="entry name" value="Expansin/allergen_DPBB_dom"/>
</dbReference>
<sequence length="495" mass="52039">MLRRLSLLALAGLVSRSAQQSCAAVYGQCGGIGWSGATCCVSGVQCSALNDYYSQCVPSTGGNGPTGSSSLATSIPHSQSSSSASSIPHSQSSSVGQSTGVSTYTTTDTSTVALHSQSPYPSIAASSCGAWTLVDNVCCPSYCATDDTSESCTCSDCTTPPSADCKSGTMYPEVHTVSTNETWHYSRSTHFGLTSGGACGFGLYGLCTKGSVTANWTDPMLGTTCDAFCTAYPLLCKDPAGTTLRGNFAAPNGDYYTQFWPSLAGDLDNYLSCGECIELIQTKPDGTDYAVGEAGYTDPITLEIVDSCPCSANSKWCCGPGADHCGEIDFKYGCPLPAGSIHLDLSDIAMGRLQGNGSLNNGVIPTRYRRVQCPKLGNVYIWLRNGGGPYYFALTAVNTNGPGSVTKIEVKGSDSSTWVPLEHDPNYTSSRPQERYGSWVIPQGSGPFNLPVGVRLTSPTGEQIVNEQAIKTFTPPATADPNFYYIDIGVQFSKN</sequence>
<dbReference type="InterPro" id="IPR007117">
    <property type="entry name" value="Expansin_CBD"/>
</dbReference>
<dbReference type="OrthoDB" id="5823761at2759"/>
<dbReference type="PANTHER" id="PTHR31836">
    <property type="match status" value="1"/>
</dbReference>
<evidence type="ECO:0008006" key="9">
    <source>
        <dbReference type="Google" id="ProtNLM"/>
    </source>
</evidence>
<dbReference type="SUPFAM" id="SSF49590">
    <property type="entry name" value="PHL pollen allergen"/>
    <property type="match status" value="1"/>
</dbReference>
<dbReference type="SUPFAM" id="SSF50685">
    <property type="entry name" value="Barwin-like endoglucanases"/>
    <property type="match status" value="1"/>
</dbReference>
<dbReference type="GO" id="GO:0005975">
    <property type="term" value="P:carbohydrate metabolic process"/>
    <property type="evidence" value="ECO:0007669"/>
    <property type="project" value="InterPro"/>
</dbReference>
<dbReference type="SUPFAM" id="SSF57180">
    <property type="entry name" value="Cellulose-binding domain"/>
    <property type="match status" value="1"/>
</dbReference>
<protein>
    <recommendedName>
        <fullName evidence="9">Carbohydrate-binding module family 1 protein</fullName>
    </recommendedName>
</protein>
<feature type="domain" description="Expansin-like EG45" evidence="4">
    <location>
        <begin position="196"/>
        <end position="378"/>
    </location>
</feature>
<feature type="domain" description="Expansin-like CBD" evidence="5">
    <location>
        <begin position="390"/>
        <end position="470"/>
    </location>
</feature>
<dbReference type="AlphaFoldDB" id="A0A2T3ZAP7"/>
<evidence type="ECO:0000259" key="5">
    <source>
        <dbReference type="PROSITE" id="PS50843"/>
    </source>
</evidence>
<feature type="chain" id="PRO_5015506957" description="Carbohydrate-binding module family 1 protein" evidence="3">
    <location>
        <begin position="24"/>
        <end position="495"/>
    </location>
</feature>
<dbReference type="InterPro" id="IPR036908">
    <property type="entry name" value="RlpA-like_sf"/>
</dbReference>
<proteinExistence type="predicted"/>
<dbReference type="PANTHER" id="PTHR31836:SF28">
    <property type="entry name" value="SRCR DOMAIN-CONTAINING PROTEIN-RELATED"/>
    <property type="match status" value="1"/>
</dbReference>
<dbReference type="PROSITE" id="PS51164">
    <property type="entry name" value="CBM1_2"/>
    <property type="match status" value="1"/>
</dbReference>
<evidence type="ECO:0000313" key="8">
    <source>
        <dbReference type="Proteomes" id="UP000240493"/>
    </source>
</evidence>
<keyword evidence="1 3" id="KW-0732">Signal</keyword>
<name>A0A2T3ZAP7_TRIA4</name>
<dbReference type="Proteomes" id="UP000240493">
    <property type="component" value="Unassembled WGS sequence"/>
</dbReference>
<keyword evidence="8" id="KW-1185">Reference proteome</keyword>
<organism evidence="7 8">
    <name type="scientific">Trichoderma asperellum (strain ATCC 204424 / CBS 433.97 / NBRC 101777)</name>
    <dbReference type="NCBI Taxonomy" id="1042311"/>
    <lineage>
        <taxon>Eukaryota</taxon>
        <taxon>Fungi</taxon>
        <taxon>Dikarya</taxon>
        <taxon>Ascomycota</taxon>
        <taxon>Pezizomycotina</taxon>
        <taxon>Sordariomycetes</taxon>
        <taxon>Hypocreomycetidae</taxon>
        <taxon>Hypocreales</taxon>
        <taxon>Hypocreaceae</taxon>
        <taxon>Trichoderma</taxon>
    </lineage>
</organism>
<feature type="region of interest" description="Disordered" evidence="2">
    <location>
        <begin position="67"/>
        <end position="101"/>
    </location>
</feature>
<dbReference type="InterPro" id="IPR051477">
    <property type="entry name" value="Expansin_CellWall"/>
</dbReference>
<feature type="signal peptide" evidence="3">
    <location>
        <begin position="1"/>
        <end position="23"/>
    </location>
</feature>
<dbReference type="Gene3D" id="2.40.40.10">
    <property type="entry name" value="RlpA-like domain"/>
    <property type="match status" value="1"/>
</dbReference>
<dbReference type="PROSITE" id="PS50842">
    <property type="entry name" value="EXPANSIN_EG45"/>
    <property type="match status" value="1"/>
</dbReference>
<dbReference type="PROSITE" id="PS00562">
    <property type="entry name" value="CBM1_1"/>
    <property type="match status" value="1"/>
</dbReference>
<dbReference type="InterPro" id="IPR000254">
    <property type="entry name" value="CBD"/>
</dbReference>
<dbReference type="EMBL" id="KZ679261">
    <property type="protein sequence ID" value="PTB41883.1"/>
    <property type="molecule type" value="Genomic_DNA"/>
</dbReference>
<dbReference type="SMART" id="SM00236">
    <property type="entry name" value="fCBD"/>
    <property type="match status" value="1"/>
</dbReference>
<dbReference type="PROSITE" id="PS50843">
    <property type="entry name" value="EXPANSIN_CBD"/>
    <property type="match status" value="1"/>
</dbReference>
<dbReference type="Pfam" id="PF00734">
    <property type="entry name" value="CBM_1"/>
    <property type="match status" value="1"/>
</dbReference>
<gene>
    <name evidence="7" type="ORF">M441DRAFT_57959</name>
</gene>
<dbReference type="InterPro" id="IPR036749">
    <property type="entry name" value="Expansin_CBD_sf"/>
</dbReference>
<dbReference type="GO" id="GO:0030248">
    <property type="term" value="F:cellulose binding"/>
    <property type="evidence" value="ECO:0007669"/>
    <property type="project" value="InterPro"/>
</dbReference>
<evidence type="ECO:0000259" key="4">
    <source>
        <dbReference type="PROSITE" id="PS50842"/>
    </source>
</evidence>
<dbReference type="GO" id="GO:0005576">
    <property type="term" value="C:extracellular region"/>
    <property type="evidence" value="ECO:0007669"/>
    <property type="project" value="InterPro"/>
</dbReference>